<evidence type="ECO:0000313" key="4">
    <source>
        <dbReference type="Proteomes" id="UP000005317"/>
    </source>
</evidence>
<dbReference type="InterPro" id="IPR018244">
    <property type="entry name" value="Allrgn_V5/Tpx1_CS"/>
</dbReference>
<dbReference type="PRINTS" id="PR00838">
    <property type="entry name" value="V5ALLERGEN"/>
</dbReference>
<name>A0A656HFR2_THINJ</name>
<dbReference type="Pfam" id="PF00188">
    <property type="entry name" value="CAP"/>
    <property type="match status" value="1"/>
</dbReference>
<dbReference type="Gene3D" id="3.40.33.10">
    <property type="entry name" value="CAP"/>
    <property type="match status" value="1"/>
</dbReference>
<dbReference type="PROSITE" id="PS01009">
    <property type="entry name" value="CRISP_1"/>
    <property type="match status" value="1"/>
</dbReference>
<dbReference type="EMBL" id="JH651384">
    <property type="protein sequence ID" value="EIJ35213.1"/>
    <property type="molecule type" value="Genomic_DNA"/>
</dbReference>
<dbReference type="InterPro" id="IPR002413">
    <property type="entry name" value="V5_allergen-like"/>
</dbReference>
<feature type="region of interest" description="Disordered" evidence="1">
    <location>
        <begin position="25"/>
        <end position="44"/>
    </location>
</feature>
<reference evidence="4" key="1">
    <citation type="journal article" date="2011" name="Stand. Genomic Sci.">
        <title>Genome sequence of the filamentous, gliding Thiothrix nivea neotype strain (JP2(T)).</title>
        <authorList>
            <person name="Lapidus A."/>
            <person name="Nolan M."/>
            <person name="Lucas S."/>
            <person name="Glavina Del Rio T."/>
            <person name="Tice H."/>
            <person name="Cheng J.F."/>
            <person name="Tapia R."/>
            <person name="Han C."/>
            <person name="Goodwin L."/>
            <person name="Pitluck S."/>
            <person name="Liolios K."/>
            <person name="Pagani I."/>
            <person name="Ivanova N."/>
            <person name="Huntemann M."/>
            <person name="Mavromatis K."/>
            <person name="Mikhailova N."/>
            <person name="Pati A."/>
            <person name="Chen A."/>
            <person name="Palaniappan K."/>
            <person name="Land M."/>
            <person name="Brambilla E.M."/>
            <person name="Rohde M."/>
            <person name="Abt B."/>
            <person name="Verbarg S."/>
            <person name="Goker M."/>
            <person name="Bristow J."/>
            <person name="Eisen J.A."/>
            <person name="Markowitz V."/>
            <person name="Hugenholtz P."/>
            <person name="Kyrpides N.C."/>
            <person name="Klenk H.P."/>
            <person name="Woyke T."/>
        </authorList>
    </citation>
    <scope>NUCLEOTIDE SEQUENCE [LARGE SCALE GENOMIC DNA]</scope>
    <source>
        <strain evidence="4">ATCC 35100 / DSM 5205 / JP2</strain>
    </source>
</reference>
<dbReference type="GO" id="GO:0005576">
    <property type="term" value="C:extracellular region"/>
    <property type="evidence" value="ECO:0007669"/>
    <property type="project" value="InterPro"/>
</dbReference>
<dbReference type="FunFam" id="3.40.33.10:FF:000004">
    <property type="entry name" value="CAP, cysteine-rich secretory protein, antigen 5"/>
    <property type="match status" value="1"/>
</dbReference>
<gene>
    <name evidence="3" type="ORF">Thini_2675</name>
</gene>
<dbReference type="SUPFAM" id="SSF55797">
    <property type="entry name" value="PR-1-like"/>
    <property type="match status" value="1"/>
</dbReference>
<evidence type="ECO:0000313" key="3">
    <source>
        <dbReference type="EMBL" id="EIJ35213.1"/>
    </source>
</evidence>
<evidence type="ECO:0000259" key="2">
    <source>
        <dbReference type="SMART" id="SM00198"/>
    </source>
</evidence>
<dbReference type="InterPro" id="IPR014044">
    <property type="entry name" value="CAP_dom"/>
</dbReference>
<dbReference type="PRINTS" id="PR00837">
    <property type="entry name" value="V5TPXLIKE"/>
</dbReference>
<accession>A0A656HFR2</accession>
<dbReference type="Proteomes" id="UP000005317">
    <property type="component" value="Unassembled WGS sequence"/>
</dbReference>
<feature type="domain" description="SCP" evidence="2">
    <location>
        <begin position="39"/>
        <end position="184"/>
    </location>
</feature>
<protein>
    <submittedName>
        <fullName evidence="3">SCP-like extracellular</fullName>
    </submittedName>
</protein>
<sequence precursor="true">MKDLSVIFFVMMTCTACGGGGASGSSGASGTSGVPGSTNAPDMQGMLNVHNQERALVNSIPLLWSDQLADYAQTWANHLANSGCHLVHRTNAEDTLGTGENLAWYSSYGGAPQNIGSARPAQDWAAEKVDYSYVSNSCAAGKACGHYTQMVWNTTLNVGCARSICPDNGQIWVCNYSPPGNYIGVKPY</sequence>
<organism evidence="3 4">
    <name type="scientific">Thiothrix nivea (strain ATCC 35100 / DSM 5205 / JP2)</name>
    <dbReference type="NCBI Taxonomy" id="870187"/>
    <lineage>
        <taxon>Bacteria</taxon>
        <taxon>Pseudomonadati</taxon>
        <taxon>Pseudomonadota</taxon>
        <taxon>Gammaproteobacteria</taxon>
        <taxon>Thiotrichales</taxon>
        <taxon>Thiotrichaceae</taxon>
        <taxon>Thiothrix</taxon>
    </lineage>
</organism>
<dbReference type="InterPro" id="IPR035940">
    <property type="entry name" value="CAP_sf"/>
</dbReference>
<dbReference type="SMART" id="SM00198">
    <property type="entry name" value="SCP"/>
    <property type="match status" value="1"/>
</dbReference>
<proteinExistence type="predicted"/>
<evidence type="ECO:0000256" key="1">
    <source>
        <dbReference type="SAM" id="MobiDB-lite"/>
    </source>
</evidence>
<dbReference type="RefSeq" id="WP_002709122.1">
    <property type="nucleotide sequence ID" value="NZ_JH651384.1"/>
</dbReference>
<dbReference type="PANTHER" id="PTHR10334">
    <property type="entry name" value="CYSTEINE-RICH SECRETORY PROTEIN-RELATED"/>
    <property type="match status" value="1"/>
</dbReference>
<keyword evidence="4" id="KW-1185">Reference proteome</keyword>
<dbReference type="InterPro" id="IPR001283">
    <property type="entry name" value="CRISP-related"/>
</dbReference>
<dbReference type="AlphaFoldDB" id="A0A656HFR2"/>